<evidence type="ECO:0000313" key="3">
    <source>
        <dbReference type="Proteomes" id="UP000824120"/>
    </source>
</evidence>
<organism evidence="2 3">
    <name type="scientific">Solanum commersonii</name>
    <name type="common">Commerson's wild potato</name>
    <name type="synonym">Commerson's nightshade</name>
    <dbReference type="NCBI Taxonomy" id="4109"/>
    <lineage>
        <taxon>Eukaryota</taxon>
        <taxon>Viridiplantae</taxon>
        <taxon>Streptophyta</taxon>
        <taxon>Embryophyta</taxon>
        <taxon>Tracheophyta</taxon>
        <taxon>Spermatophyta</taxon>
        <taxon>Magnoliopsida</taxon>
        <taxon>eudicotyledons</taxon>
        <taxon>Gunneridae</taxon>
        <taxon>Pentapetalae</taxon>
        <taxon>asterids</taxon>
        <taxon>lamiids</taxon>
        <taxon>Solanales</taxon>
        <taxon>Solanaceae</taxon>
        <taxon>Solanoideae</taxon>
        <taxon>Solaneae</taxon>
        <taxon>Solanum</taxon>
    </lineage>
</organism>
<dbReference type="InterPro" id="IPR056396">
    <property type="entry name" value="HEAT_SCC3-SA"/>
</dbReference>
<dbReference type="GO" id="GO:0005634">
    <property type="term" value="C:nucleus"/>
    <property type="evidence" value="ECO:0007669"/>
    <property type="project" value="TreeGrafter"/>
</dbReference>
<dbReference type="PANTHER" id="PTHR11199">
    <property type="entry name" value="STROMAL ANTIGEN"/>
    <property type="match status" value="1"/>
</dbReference>
<dbReference type="AlphaFoldDB" id="A0A9J5YZV0"/>
<dbReference type="GO" id="GO:0000785">
    <property type="term" value="C:chromatin"/>
    <property type="evidence" value="ECO:0007669"/>
    <property type="project" value="TreeGrafter"/>
</dbReference>
<comment type="caution">
    <text evidence="2">The sequence shown here is derived from an EMBL/GenBank/DDBJ whole genome shotgun (WGS) entry which is preliminary data.</text>
</comment>
<dbReference type="GO" id="GO:0007062">
    <property type="term" value="P:sister chromatid cohesion"/>
    <property type="evidence" value="ECO:0007669"/>
    <property type="project" value="TreeGrafter"/>
</dbReference>
<dbReference type="GO" id="GO:0008278">
    <property type="term" value="C:cohesin complex"/>
    <property type="evidence" value="ECO:0007669"/>
    <property type="project" value="TreeGrafter"/>
</dbReference>
<dbReference type="Pfam" id="PF24571">
    <property type="entry name" value="HEAT_SCC3-SA"/>
    <property type="match status" value="1"/>
</dbReference>
<dbReference type="InterPro" id="IPR039662">
    <property type="entry name" value="Cohesin_Scc3/SA"/>
</dbReference>
<keyword evidence="3" id="KW-1185">Reference proteome</keyword>
<dbReference type="GO" id="GO:0003682">
    <property type="term" value="F:chromatin binding"/>
    <property type="evidence" value="ECO:0007669"/>
    <property type="project" value="TreeGrafter"/>
</dbReference>
<reference evidence="2 3" key="1">
    <citation type="submission" date="2020-09" db="EMBL/GenBank/DDBJ databases">
        <title>De no assembly of potato wild relative species, Solanum commersonii.</title>
        <authorList>
            <person name="Cho K."/>
        </authorList>
    </citation>
    <scope>NUCLEOTIDE SEQUENCE [LARGE SCALE GENOMIC DNA]</scope>
    <source>
        <strain evidence="2">LZ3.2</strain>
        <tissue evidence="2">Leaf</tissue>
    </source>
</reference>
<gene>
    <name evidence="2" type="ORF">H5410_027677</name>
</gene>
<dbReference type="EMBL" id="JACXVP010000005">
    <property type="protein sequence ID" value="KAG5606185.1"/>
    <property type="molecule type" value="Genomic_DNA"/>
</dbReference>
<accession>A0A9J5YZV0</accession>
<sequence length="311" mass="34669">GIFRHGEKEAPRSWVKALNFCASESRGELQDFALNKLKGIEDEIIIKLKSTIKEIVDGDVEFSLLVNLKRLDDLQLSRQISIESLHKDLGETNSQKLLNLANAQLLWLIAQVIGFLLPNVHMHVRWNLHSIINSGTRSALFEILESFLTTKSPEGLRASLYYFFRTVVVVQENNLCILTARSLGVFSQDKAIYETVENDFITIYVRKNPEYTAKNLLNLTIDSNIGDLASLEFLIGPLISKGDLTGSTHGRMVALIILGARGGENMKRISDESEVFSVFELEGFSGRALVVVVEVASLLSFVFQSAAPQKV</sequence>
<dbReference type="Proteomes" id="UP000824120">
    <property type="component" value="Chromosome 5"/>
</dbReference>
<proteinExistence type="predicted"/>
<feature type="domain" description="Cohesin subunit SCC3/SA HEAT-repeats" evidence="1">
    <location>
        <begin position="2"/>
        <end position="126"/>
    </location>
</feature>
<evidence type="ECO:0000313" key="2">
    <source>
        <dbReference type="EMBL" id="KAG5606185.1"/>
    </source>
</evidence>
<feature type="non-terminal residue" evidence="2">
    <location>
        <position position="311"/>
    </location>
</feature>
<dbReference type="OrthoDB" id="498590at2759"/>
<name>A0A9J5YZV0_SOLCO</name>
<dbReference type="PANTHER" id="PTHR11199:SF0">
    <property type="entry name" value="LD34181P-RELATED"/>
    <property type="match status" value="1"/>
</dbReference>
<protein>
    <recommendedName>
        <fullName evidence="1">Cohesin subunit SCC3/SA HEAT-repeats domain-containing protein</fullName>
    </recommendedName>
</protein>
<evidence type="ECO:0000259" key="1">
    <source>
        <dbReference type="Pfam" id="PF24571"/>
    </source>
</evidence>